<dbReference type="Gene3D" id="3.10.450.50">
    <property type="match status" value="1"/>
</dbReference>
<dbReference type="EMBL" id="JAGEOJ010000019">
    <property type="protein sequence ID" value="MBO2453168.1"/>
    <property type="molecule type" value="Genomic_DNA"/>
</dbReference>
<dbReference type="Proteomes" id="UP000669179">
    <property type="component" value="Unassembled WGS sequence"/>
</dbReference>
<dbReference type="AlphaFoldDB" id="A0A939PN80"/>
<accession>A0A939PN80</accession>
<feature type="domain" description="SnoaL-like" evidence="1">
    <location>
        <begin position="11"/>
        <end position="117"/>
    </location>
</feature>
<dbReference type="InterPro" id="IPR032710">
    <property type="entry name" value="NTF2-like_dom_sf"/>
</dbReference>
<name>A0A939PN80_9ACTN</name>
<organism evidence="2 3">
    <name type="scientific">Actinomadura barringtoniae</name>
    <dbReference type="NCBI Taxonomy" id="1427535"/>
    <lineage>
        <taxon>Bacteria</taxon>
        <taxon>Bacillati</taxon>
        <taxon>Actinomycetota</taxon>
        <taxon>Actinomycetes</taxon>
        <taxon>Streptosporangiales</taxon>
        <taxon>Thermomonosporaceae</taxon>
        <taxon>Actinomadura</taxon>
    </lineage>
</organism>
<evidence type="ECO:0000313" key="3">
    <source>
        <dbReference type="Proteomes" id="UP000669179"/>
    </source>
</evidence>
<dbReference type="SUPFAM" id="SSF54427">
    <property type="entry name" value="NTF2-like"/>
    <property type="match status" value="1"/>
</dbReference>
<dbReference type="RefSeq" id="WP_208261187.1">
    <property type="nucleotide sequence ID" value="NZ_JAGEOJ010000019.1"/>
</dbReference>
<proteinExistence type="predicted"/>
<gene>
    <name evidence="2" type="ORF">J4573_39165</name>
</gene>
<evidence type="ECO:0000259" key="1">
    <source>
        <dbReference type="Pfam" id="PF12680"/>
    </source>
</evidence>
<dbReference type="InterPro" id="IPR037401">
    <property type="entry name" value="SnoaL-like"/>
</dbReference>
<reference evidence="2" key="1">
    <citation type="submission" date="2021-03" db="EMBL/GenBank/DDBJ databases">
        <authorList>
            <person name="Kanchanasin P."/>
            <person name="Saeng-In P."/>
            <person name="Phongsopitanun W."/>
            <person name="Yuki M."/>
            <person name="Kudo T."/>
            <person name="Ohkuma M."/>
            <person name="Tanasupawat S."/>
        </authorList>
    </citation>
    <scope>NUCLEOTIDE SEQUENCE</scope>
    <source>
        <strain evidence="2">GKU 128</strain>
    </source>
</reference>
<keyword evidence="3" id="KW-1185">Reference proteome</keyword>
<dbReference type="Pfam" id="PF12680">
    <property type="entry name" value="SnoaL_2"/>
    <property type="match status" value="1"/>
</dbReference>
<comment type="caution">
    <text evidence="2">The sequence shown here is derived from an EMBL/GenBank/DDBJ whole genome shotgun (WGS) entry which is preliminary data.</text>
</comment>
<protein>
    <submittedName>
        <fullName evidence="2">Nuclear transport factor 2 family protein</fullName>
    </submittedName>
</protein>
<evidence type="ECO:0000313" key="2">
    <source>
        <dbReference type="EMBL" id="MBO2453168.1"/>
    </source>
</evidence>
<sequence length="138" mass="15264">MTPAEVERCLTDYVDAVNTHDVTRMLADRHPESTLSLMGTSVTIQSRDSLDTFYRQFFTAAPGYRLTIENGLYADDLGVVWGSVTNAGDSTTDATTDTTDTSDAVPVVFVCSFEDDHFRHDRMYADFTRLSTGFGLSP</sequence>